<reference evidence="13" key="2">
    <citation type="submission" date="2020-09" db="EMBL/GenBank/DDBJ databases">
        <authorList>
            <person name="Sun Q."/>
            <person name="Zhou Y."/>
        </authorList>
    </citation>
    <scope>NUCLEOTIDE SEQUENCE</scope>
    <source>
        <strain evidence="13">CGMCC 1.15478</strain>
    </source>
</reference>
<feature type="domain" description="Plastocyanin-like" evidence="11">
    <location>
        <begin position="413"/>
        <end position="516"/>
    </location>
</feature>
<dbReference type="InterPro" id="IPR011707">
    <property type="entry name" value="Cu-oxidase-like_N"/>
</dbReference>
<feature type="domain" description="Plastocyanin-like" evidence="12">
    <location>
        <begin position="80"/>
        <end position="200"/>
    </location>
</feature>
<dbReference type="PANTHER" id="PTHR48267:SF1">
    <property type="entry name" value="BILIRUBIN OXIDASE"/>
    <property type="match status" value="1"/>
</dbReference>
<sequence>MNRRQLLRLGGGALVVGAAAGLTAVTTRTASQASNQLPGLVRSDRPLPSRFVVPLPQPQQRVGPVVQFTQRIGEQEIIPGMRTRITGFDGVFPGPTIRAHRGNPVSVQVRNDLDIGTVMHLHGGQTPPEHDGYPTDLLLPASGSVRGPTMPGATTVHQRSYEYPMQQRAATLWYHDHAMDFTGPNVYAGLAGAYIVSDDEERALPLPEGDRDLELLLADRAFDGDAQFKYPALSPEQRFPGVEALYLAGVLGDVILVNGAPWPTHEVSQTRYRLRWINASNARSYRIELHPGGEFTQIGSDAGLLEHPLPRHDITVAPGERVDSILDFSQYPVGTKVTVRNTYGVGSTDAIMQFHVVRQERDETNIPQRLSTIEKFRREDAVRTRDFFFALQFGAGHGHGAPRSSGGGFIPHRWTINGLPFDTERDWARPRWGDIEIWRFTGVAGHPIHVHLAHAQVLSRNRGAPRPSDVGLKDTVDLGPLETTELIMRFDTYRGRYVMHCHNLEHEDMAMMANFTIV</sequence>
<evidence type="ECO:0000256" key="3">
    <source>
        <dbReference type="ARBA" id="ARBA00022723"/>
    </source>
</evidence>
<evidence type="ECO:0000313" key="13">
    <source>
        <dbReference type="EMBL" id="GGC65697.1"/>
    </source>
</evidence>
<evidence type="ECO:0000256" key="6">
    <source>
        <dbReference type="ARBA" id="ARBA00041027"/>
    </source>
</evidence>
<comment type="subunit">
    <text evidence="2">Monomer.</text>
</comment>
<evidence type="ECO:0000256" key="9">
    <source>
        <dbReference type="ARBA" id="ARBA00048092"/>
    </source>
</evidence>
<dbReference type="SUPFAM" id="SSF49503">
    <property type="entry name" value="Cupredoxins"/>
    <property type="match status" value="3"/>
</dbReference>
<keyword evidence="3" id="KW-0479">Metal-binding</keyword>
<accession>A0A916UAB4</accession>
<dbReference type="AlphaFoldDB" id="A0A916UAB4"/>
<evidence type="ECO:0000256" key="2">
    <source>
        <dbReference type="ARBA" id="ARBA00011245"/>
    </source>
</evidence>
<dbReference type="InterPro" id="IPR002355">
    <property type="entry name" value="Cu_oxidase_Cu_BS"/>
</dbReference>
<dbReference type="InterPro" id="IPR011706">
    <property type="entry name" value="Cu-oxidase_C"/>
</dbReference>
<dbReference type="EC" id="1.16.3.4" evidence="5"/>
<dbReference type="PROSITE" id="PS00080">
    <property type="entry name" value="MULTICOPPER_OXIDASE2"/>
    <property type="match status" value="1"/>
</dbReference>
<evidence type="ECO:0000259" key="12">
    <source>
        <dbReference type="Pfam" id="PF07732"/>
    </source>
</evidence>
<evidence type="ECO:0000256" key="8">
    <source>
        <dbReference type="ARBA" id="ARBA00043090"/>
    </source>
</evidence>
<gene>
    <name evidence="13" type="primary">cotA</name>
    <name evidence="13" type="ORF">GCM10011410_17740</name>
</gene>
<keyword evidence="14" id="KW-1185">Reference proteome</keyword>
<evidence type="ECO:0000256" key="7">
    <source>
        <dbReference type="ARBA" id="ARBA00042896"/>
    </source>
</evidence>
<evidence type="ECO:0000256" key="4">
    <source>
        <dbReference type="ARBA" id="ARBA00023002"/>
    </source>
</evidence>
<keyword evidence="13" id="KW-0946">Virion</keyword>
<dbReference type="Pfam" id="PF07732">
    <property type="entry name" value="Cu-oxidase_3"/>
    <property type="match status" value="1"/>
</dbReference>
<dbReference type="Gene3D" id="2.60.40.420">
    <property type="entry name" value="Cupredoxins - blue copper proteins"/>
    <property type="match status" value="3"/>
</dbReference>
<evidence type="ECO:0000256" key="1">
    <source>
        <dbReference type="ARBA" id="ARBA00010609"/>
    </source>
</evidence>
<protein>
    <recommendedName>
        <fullName evidence="6">Multicopper oxidase CueO</fullName>
        <ecNumber evidence="5">1.16.3.4</ecNumber>
    </recommendedName>
    <alternativeName>
        <fullName evidence="7">Copper efflux oxidase</fullName>
    </alternativeName>
    <alternativeName>
        <fullName evidence="8">Cuprous oxidase</fullName>
    </alternativeName>
</protein>
<dbReference type="GO" id="GO:0005507">
    <property type="term" value="F:copper ion binding"/>
    <property type="evidence" value="ECO:0007669"/>
    <property type="project" value="InterPro"/>
</dbReference>
<comment type="similarity">
    <text evidence="1">Belongs to the multicopper oxidase family.</text>
</comment>
<evidence type="ECO:0000259" key="11">
    <source>
        <dbReference type="Pfam" id="PF07731"/>
    </source>
</evidence>
<feature type="signal peptide" evidence="10">
    <location>
        <begin position="1"/>
        <end position="24"/>
    </location>
</feature>
<dbReference type="GO" id="GO:0016491">
    <property type="term" value="F:oxidoreductase activity"/>
    <property type="evidence" value="ECO:0007669"/>
    <property type="project" value="UniProtKB-KW"/>
</dbReference>
<comment type="catalytic activity">
    <reaction evidence="9">
        <text>4 Cu(+) + O2 + 4 H(+) = 4 Cu(2+) + 2 H2O</text>
        <dbReference type="Rhea" id="RHEA:30083"/>
        <dbReference type="ChEBI" id="CHEBI:15377"/>
        <dbReference type="ChEBI" id="CHEBI:15378"/>
        <dbReference type="ChEBI" id="CHEBI:15379"/>
        <dbReference type="ChEBI" id="CHEBI:29036"/>
        <dbReference type="ChEBI" id="CHEBI:49552"/>
        <dbReference type="EC" id="1.16.3.4"/>
    </reaction>
    <physiologicalReaction direction="left-to-right" evidence="9">
        <dbReference type="Rhea" id="RHEA:30084"/>
    </physiologicalReaction>
</comment>
<dbReference type="InterPro" id="IPR006311">
    <property type="entry name" value="TAT_signal"/>
</dbReference>
<keyword evidence="10" id="KW-0732">Signal</keyword>
<organism evidence="13 14">
    <name type="scientific">Hoyosella rhizosphaerae</name>
    <dbReference type="NCBI Taxonomy" id="1755582"/>
    <lineage>
        <taxon>Bacteria</taxon>
        <taxon>Bacillati</taxon>
        <taxon>Actinomycetota</taxon>
        <taxon>Actinomycetes</taxon>
        <taxon>Mycobacteriales</taxon>
        <taxon>Hoyosellaceae</taxon>
        <taxon>Hoyosella</taxon>
    </lineage>
</organism>
<keyword evidence="13" id="KW-0167">Capsid protein</keyword>
<keyword evidence="4" id="KW-0560">Oxidoreductase</keyword>
<reference evidence="13" key="1">
    <citation type="journal article" date="2014" name="Int. J. Syst. Evol. Microbiol.">
        <title>Complete genome sequence of Corynebacterium casei LMG S-19264T (=DSM 44701T), isolated from a smear-ripened cheese.</title>
        <authorList>
            <consortium name="US DOE Joint Genome Institute (JGI-PGF)"/>
            <person name="Walter F."/>
            <person name="Albersmeier A."/>
            <person name="Kalinowski J."/>
            <person name="Ruckert C."/>
        </authorList>
    </citation>
    <scope>NUCLEOTIDE SEQUENCE</scope>
    <source>
        <strain evidence="13">CGMCC 1.15478</strain>
    </source>
</reference>
<dbReference type="Pfam" id="PF07731">
    <property type="entry name" value="Cu-oxidase_2"/>
    <property type="match status" value="1"/>
</dbReference>
<evidence type="ECO:0000256" key="5">
    <source>
        <dbReference type="ARBA" id="ARBA00038978"/>
    </source>
</evidence>
<evidence type="ECO:0000256" key="10">
    <source>
        <dbReference type="SAM" id="SignalP"/>
    </source>
</evidence>
<dbReference type="InterPro" id="IPR008972">
    <property type="entry name" value="Cupredoxin"/>
</dbReference>
<comment type="caution">
    <text evidence="13">The sequence shown here is derived from an EMBL/GenBank/DDBJ whole genome shotgun (WGS) entry which is preliminary data.</text>
</comment>
<dbReference type="EMBL" id="BMJH01000002">
    <property type="protein sequence ID" value="GGC65697.1"/>
    <property type="molecule type" value="Genomic_DNA"/>
</dbReference>
<proteinExistence type="inferred from homology"/>
<feature type="chain" id="PRO_5038962890" description="Multicopper oxidase CueO" evidence="10">
    <location>
        <begin position="25"/>
        <end position="518"/>
    </location>
</feature>
<evidence type="ECO:0000313" key="14">
    <source>
        <dbReference type="Proteomes" id="UP000641514"/>
    </source>
</evidence>
<dbReference type="InterPro" id="IPR045087">
    <property type="entry name" value="Cu-oxidase_fam"/>
</dbReference>
<dbReference type="Proteomes" id="UP000641514">
    <property type="component" value="Unassembled WGS sequence"/>
</dbReference>
<name>A0A916UAB4_9ACTN</name>
<dbReference type="PROSITE" id="PS51318">
    <property type="entry name" value="TAT"/>
    <property type="match status" value="1"/>
</dbReference>
<dbReference type="RefSeq" id="WP_188673394.1">
    <property type="nucleotide sequence ID" value="NZ_BMJH01000002.1"/>
</dbReference>
<dbReference type="PANTHER" id="PTHR48267">
    <property type="entry name" value="CUPREDOXIN SUPERFAMILY PROTEIN"/>
    <property type="match status" value="1"/>
</dbReference>